<sequence length="190" mass="21586">MIAVIGKIGVGKTTFLKNLGIDNSKIFFADEYVAKNYLLGSKLCQKISEEIGDFLLDENGVSKTKIKEWIGQNINNLERLEKIVYQEIFTTLKNGKYELAELPNLSNKYCDFLSLISVVLCLSNNPKKRQKNLVKRNVDKSTILLIDAKNDPKSIKKSLFSLKPIVDIYINNCESLEQNQKILKLVKSIL</sequence>
<proteinExistence type="predicted"/>
<keyword evidence="1" id="KW-0808">Transferase</keyword>
<dbReference type="RefSeq" id="WP_129687446.1">
    <property type="nucleotide sequence ID" value="NZ_LR214970.1"/>
</dbReference>
<evidence type="ECO:0000313" key="2">
    <source>
        <dbReference type="Proteomes" id="UP000290942"/>
    </source>
</evidence>
<dbReference type="EMBL" id="LR214970">
    <property type="protein sequence ID" value="VEU60497.1"/>
    <property type="molecule type" value="Genomic_DNA"/>
</dbReference>
<keyword evidence="1" id="KW-0418">Kinase</keyword>
<reference evidence="1 2" key="1">
    <citation type="submission" date="2019-01" db="EMBL/GenBank/DDBJ databases">
        <authorList>
            <consortium name="Pathogen Informatics"/>
        </authorList>
    </citation>
    <scope>NUCLEOTIDE SEQUENCE [LARGE SCALE GENOMIC DNA]</scope>
    <source>
        <strain evidence="1 2">NCTC10122</strain>
    </source>
</reference>
<dbReference type="Gene3D" id="3.40.50.300">
    <property type="entry name" value="P-loop containing nucleotide triphosphate hydrolases"/>
    <property type="match status" value="1"/>
</dbReference>
<protein>
    <submittedName>
        <fullName evidence="1">Dephospho-CoA kinase</fullName>
    </submittedName>
</protein>
<dbReference type="AlphaFoldDB" id="A0A449A8B4"/>
<dbReference type="Proteomes" id="UP000290942">
    <property type="component" value="Chromosome"/>
</dbReference>
<evidence type="ECO:0000313" key="1">
    <source>
        <dbReference type="EMBL" id="VEU60497.1"/>
    </source>
</evidence>
<gene>
    <name evidence="1" type="ORF">NCTC10122_00086</name>
</gene>
<dbReference type="InterPro" id="IPR027417">
    <property type="entry name" value="P-loop_NTPase"/>
</dbReference>
<name>A0A449A8B4_9BACT</name>
<accession>A0A449A8B4</accession>
<organism evidence="1 2">
    <name type="scientific">Mycoplasmopsis bovigenitalium</name>
    <dbReference type="NCBI Taxonomy" id="2112"/>
    <lineage>
        <taxon>Bacteria</taxon>
        <taxon>Bacillati</taxon>
        <taxon>Mycoplasmatota</taxon>
        <taxon>Mycoplasmoidales</taxon>
        <taxon>Metamycoplasmataceae</taxon>
        <taxon>Mycoplasmopsis</taxon>
    </lineage>
</organism>
<dbReference type="GO" id="GO:0016301">
    <property type="term" value="F:kinase activity"/>
    <property type="evidence" value="ECO:0007669"/>
    <property type="project" value="UniProtKB-KW"/>
</dbReference>
<dbReference type="SUPFAM" id="SSF52540">
    <property type="entry name" value="P-loop containing nucleoside triphosphate hydrolases"/>
    <property type="match status" value="1"/>
</dbReference>